<gene>
    <name evidence="1" type="ORF">SISNIDRAFT_358213</name>
</gene>
<name>A0A164WLC2_9AGAM</name>
<dbReference type="Proteomes" id="UP000076722">
    <property type="component" value="Unassembled WGS sequence"/>
</dbReference>
<accession>A0A164WLC2</accession>
<sequence>MGSLTSLSRIKENVSSKWKLSSRNDWPRMRRTHSILFKRYYQLICTYSTPLYQSLKRDDTAEHNLSGRLVRRVDHWRKRSLSVREPVFVKLRFSHDAHKLQTRHILDGGCPFTVRFAEASICFGYDVRNIVGFLVMKALRPWSHLTRILRVGDVWRGISSGTEKFVIRPLKDS</sequence>
<dbReference type="EMBL" id="KV419402">
    <property type="protein sequence ID" value="KZS95148.1"/>
    <property type="molecule type" value="Genomic_DNA"/>
</dbReference>
<evidence type="ECO:0000313" key="2">
    <source>
        <dbReference type="Proteomes" id="UP000076722"/>
    </source>
</evidence>
<keyword evidence="2" id="KW-1185">Reference proteome</keyword>
<proteinExistence type="predicted"/>
<dbReference type="AlphaFoldDB" id="A0A164WLC2"/>
<organism evidence="1 2">
    <name type="scientific">Sistotremastrum niveocremeum HHB9708</name>
    <dbReference type="NCBI Taxonomy" id="1314777"/>
    <lineage>
        <taxon>Eukaryota</taxon>
        <taxon>Fungi</taxon>
        <taxon>Dikarya</taxon>
        <taxon>Basidiomycota</taxon>
        <taxon>Agaricomycotina</taxon>
        <taxon>Agaricomycetes</taxon>
        <taxon>Sistotremastrales</taxon>
        <taxon>Sistotremastraceae</taxon>
        <taxon>Sertulicium</taxon>
        <taxon>Sertulicium niveocremeum</taxon>
    </lineage>
</organism>
<reference evidence="1 2" key="1">
    <citation type="journal article" date="2016" name="Mol. Biol. Evol.">
        <title>Comparative Genomics of Early-Diverging Mushroom-Forming Fungi Provides Insights into the Origins of Lignocellulose Decay Capabilities.</title>
        <authorList>
            <person name="Nagy L.G."/>
            <person name="Riley R."/>
            <person name="Tritt A."/>
            <person name="Adam C."/>
            <person name="Daum C."/>
            <person name="Floudas D."/>
            <person name="Sun H."/>
            <person name="Yadav J.S."/>
            <person name="Pangilinan J."/>
            <person name="Larsson K.H."/>
            <person name="Matsuura K."/>
            <person name="Barry K."/>
            <person name="Labutti K."/>
            <person name="Kuo R."/>
            <person name="Ohm R.A."/>
            <person name="Bhattacharya S.S."/>
            <person name="Shirouzu T."/>
            <person name="Yoshinaga Y."/>
            <person name="Martin F.M."/>
            <person name="Grigoriev I.V."/>
            <person name="Hibbett D.S."/>
        </authorList>
    </citation>
    <scope>NUCLEOTIDE SEQUENCE [LARGE SCALE GENOMIC DNA]</scope>
    <source>
        <strain evidence="1 2">HHB9708</strain>
    </source>
</reference>
<evidence type="ECO:0000313" key="1">
    <source>
        <dbReference type="EMBL" id="KZS95148.1"/>
    </source>
</evidence>
<protein>
    <submittedName>
        <fullName evidence="1">Uncharacterized protein</fullName>
    </submittedName>
</protein>